<comment type="caution">
    <text evidence="1">The sequence shown here is derived from an EMBL/GenBank/DDBJ whole genome shotgun (WGS) entry which is preliminary data.</text>
</comment>
<accession>A0AAW8P9R2</accession>
<keyword evidence="2" id="KW-1185">Reference proteome</keyword>
<gene>
    <name evidence="1" type="ORF">RJJ37_29730</name>
</gene>
<sequence>MASRIGAIIAIADRKSENLVESLPDESRARSNIEGINGICRSLLQRRTPILPTAKVVSEEGRKHNPHFPLERTIYNSYQQPLRIWRKAYHDVMNIDADPAMSADEVTKIDTSLMAPSIGNLVDRLKEIVAEVTQRNNVLKKIIDEGVPVQADHGPQPLDSDEVINALGIWLREAVDGPFKLDETGLRVTGKTPPGTRVMSATLFGALKKFTDDYELIQKTRKARER</sequence>
<evidence type="ECO:0000313" key="2">
    <source>
        <dbReference type="Proteomes" id="UP001269402"/>
    </source>
</evidence>
<proteinExistence type="predicted"/>
<protein>
    <submittedName>
        <fullName evidence="1">Uncharacterized protein</fullName>
    </submittedName>
</protein>
<dbReference type="EMBL" id="JAVLSH010000019">
    <property type="protein sequence ID" value="MDR9763760.1"/>
    <property type="molecule type" value="Genomic_DNA"/>
</dbReference>
<dbReference type="RefSeq" id="WP_310808711.1">
    <property type="nucleotide sequence ID" value="NZ_JAVLSH010000019.1"/>
</dbReference>
<dbReference type="AlphaFoldDB" id="A0AAW8P9R2"/>
<evidence type="ECO:0000313" key="1">
    <source>
        <dbReference type="EMBL" id="MDR9763760.1"/>
    </source>
</evidence>
<dbReference type="Proteomes" id="UP001269402">
    <property type="component" value="Unassembled WGS sequence"/>
</dbReference>
<reference evidence="2" key="1">
    <citation type="submission" date="2023-07" db="EMBL/GenBank/DDBJ databases">
        <title>Genomic characterization of faba bean (Vicia faba) microsymbionts in Mexican soils.</title>
        <authorList>
            <person name="Rivera Orduna F.N."/>
            <person name="Guevara-Luna J."/>
            <person name="Yan J."/>
            <person name="Arroyo-Herrera I."/>
            <person name="Li Y."/>
            <person name="Vasquez-Murrieta M.S."/>
            <person name="Wang E.T."/>
        </authorList>
    </citation>
    <scope>NUCLEOTIDE SEQUENCE [LARGE SCALE GENOMIC DNA]</scope>
    <source>
        <strain evidence="2">CH6</strain>
    </source>
</reference>
<organism evidence="1 2">
    <name type="scientific">Rhizobium redzepovicii</name>
    <dbReference type="NCBI Taxonomy" id="2867518"/>
    <lineage>
        <taxon>Bacteria</taxon>
        <taxon>Pseudomonadati</taxon>
        <taxon>Pseudomonadota</taxon>
        <taxon>Alphaproteobacteria</taxon>
        <taxon>Hyphomicrobiales</taxon>
        <taxon>Rhizobiaceae</taxon>
        <taxon>Rhizobium/Agrobacterium group</taxon>
        <taxon>Rhizobium</taxon>
    </lineage>
</organism>
<name>A0AAW8P9R2_9HYPH</name>